<dbReference type="EMBL" id="UGTJ01000001">
    <property type="protein sequence ID" value="SUB79514.1"/>
    <property type="molecule type" value="Genomic_DNA"/>
</dbReference>
<dbReference type="Pfam" id="PF05258">
    <property type="entry name" value="DciA"/>
    <property type="match status" value="1"/>
</dbReference>
<dbReference type="GeneID" id="93536389"/>
<dbReference type="PANTHER" id="PTHR36456">
    <property type="entry name" value="UPF0232 PROTEIN SCO3875"/>
    <property type="match status" value="1"/>
</dbReference>
<evidence type="ECO:0000313" key="1">
    <source>
        <dbReference type="EMBL" id="SUB79514.1"/>
    </source>
</evidence>
<protein>
    <submittedName>
        <fullName evidence="1">Zn-ribbon-containing, possibly RNA-binding protein and truncated derivatives</fullName>
    </submittedName>
</protein>
<reference evidence="1 2" key="1">
    <citation type="submission" date="2018-06" db="EMBL/GenBank/DDBJ databases">
        <authorList>
            <consortium name="Pathogen Informatics"/>
            <person name="Doyle S."/>
        </authorList>
    </citation>
    <scope>NUCLEOTIDE SEQUENCE [LARGE SCALE GENOMIC DNA]</scope>
    <source>
        <strain evidence="1 2">NCTC13063</strain>
    </source>
</reference>
<proteinExistence type="predicted"/>
<organism evidence="1 2">
    <name type="scientific">Segatella buccae</name>
    <dbReference type="NCBI Taxonomy" id="28126"/>
    <lineage>
        <taxon>Bacteria</taxon>
        <taxon>Pseudomonadati</taxon>
        <taxon>Bacteroidota</taxon>
        <taxon>Bacteroidia</taxon>
        <taxon>Bacteroidales</taxon>
        <taxon>Prevotellaceae</taxon>
        <taxon>Segatella</taxon>
    </lineage>
</organism>
<evidence type="ECO:0000313" key="2">
    <source>
        <dbReference type="Proteomes" id="UP000255283"/>
    </source>
</evidence>
<sequence length="96" mass="11139">MFKREVQSLDDVLQKLLRQEGLETPLMQKRLIDAWGEVAGSVVEKYTGDKFIKNQTLFVKILNPALRADLSMMKQRLVDKLNAKVGSRQIIDIRFY</sequence>
<comment type="caution">
    <text evidence="1">The sequence shown here is derived from an EMBL/GenBank/DDBJ whole genome shotgun (WGS) entry which is preliminary data.</text>
</comment>
<dbReference type="PANTHER" id="PTHR36456:SF1">
    <property type="entry name" value="UPF0232 PROTEIN SCO3875"/>
    <property type="match status" value="1"/>
</dbReference>
<gene>
    <name evidence="1" type="ORF">NCTC13063_00781</name>
</gene>
<dbReference type="RefSeq" id="WP_004340466.1">
    <property type="nucleotide sequence ID" value="NZ_CAURJP010000004.1"/>
</dbReference>
<dbReference type="InterPro" id="IPR007922">
    <property type="entry name" value="DciA-like"/>
</dbReference>
<dbReference type="AlphaFoldDB" id="A0AAQ1ZHY2"/>
<name>A0AAQ1ZHY2_9BACT</name>
<accession>A0AAQ1ZHY2</accession>
<dbReference type="Proteomes" id="UP000255283">
    <property type="component" value="Unassembled WGS sequence"/>
</dbReference>